<dbReference type="SUPFAM" id="SSF55729">
    <property type="entry name" value="Acyl-CoA N-acyltransferases (Nat)"/>
    <property type="match status" value="1"/>
</dbReference>
<name>A0ABV4ED73_9GAMM</name>
<dbReference type="InterPro" id="IPR016181">
    <property type="entry name" value="Acyl_CoA_acyltransferase"/>
</dbReference>
<dbReference type="PROSITE" id="PS51186">
    <property type="entry name" value="GNAT"/>
    <property type="match status" value="1"/>
</dbReference>
<dbReference type="InterPro" id="IPR000182">
    <property type="entry name" value="GNAT_dom"/>
</dbReference>
<dbReference type="EMBL" id="JBGFFX010000015">
    <property type="protein sequence ID" value="MEY8772697.1"/>
    <property type="molecule type" value="Genomic_DNA"/>
</dbReference>
<dbReference type="CDD" id="cd04301">
    <property type="entry name" value="NAT_SF"/>
    <property type="match status" value="1"/>
</dbReference>
<organism evidence="2 3">
    <name type="scientific">Erwinia aeris</name>
    <dbReference type="NCBI Taxonomy" id="3239803"/>
    <lineage>
        <taxon>Bacteria</taxon>
        <taxon>Pseudomonadati</taxon>
        <taxon>Pseudomonadota</taxon>
        <taxon>Gammaproteobacteria</taxon>
        <taxon>Enterobacterales</taxon>
        <taxon>Erwiniaceae</taxon>
        <taxon>Erwinia</taxon>
    </lineage>
</organism>
<evidence type="ECO:0000313" key="2">
    <source>
        <dbReference type="EMBL" id="MEY8772697.1"/>
    </source>
</evidence>
<reference evidence="2 3" key="1">
    <citation type="submission" date="2024-07" db="EMBL/GenBank/DDBJ databases">
        <authorList>
            <person name="Hebao G."/>
        </authorList>
    </citation>
    <scope>NUCLEOTIDE SEQUENCE [LARGE SCALE GENOMIC DNA]</scope>
    <source>
        <strain evidence="2 3">ACCC 02193</strain>
    </source>
</reference>
<sequence>MFGWKKTSINSRLGKKSDVKFVLSEVQKGLANGCFYFEGDNFLREFEKELLQVTNAHERDVMIADFLFIFDDKRSGKTIGFALLTGRNDASGLASHIEIRMFGVEESSRGQGMGKFMLQELKRVAPGHNLEASCLPASAVMARLLDREGFTQIKVSPFGKRTFRFAPSEHGIK</sequence>
<dbReference type="Proteomes" id="UP001565243">
    <property type="component" value="Unassembled WGS sequence"/>
</dbReference>
<dbReference type="Gene3D" id="3.40.630.30">
    <property type="match status" value="1"/>
</dbReference>
<feature type="domain" description="N-acetyltransferase" evidence="1">
    <location>
        <begin position="9"/>
        <end position="173"/>
    </location>
</feature>
<keyword evidence="3" id="KW-1185">Reference proteome</keyword>
<protein>
    <submittedName>
        <fullName evidence="2">N-acetyltransferase family protein</fullName>
    </submittedName>
</protein>
<dbReference type="Pfam" id="PF00583">
    <property type="entry name" value="Acetyltransf_1"/>
    <property type="match status" value="1"/>
</dbReference>
<accession>A0ABV4ED73</accession>
<comment type="caution">
    <text evidence="2">The sequence shown here is derived from an EMBL/GenBank/DDBJ whole genome shotgun (WGS) entry which is preliminary data.</text>
</comment>
<dbReference type="RefSeq" id="WP_369896443.1">
    <property type="nucleotide sequence ID" value="NZ_JBGFFX010000015.1"/>
</dbReference>
<proteinExistence type="predicted"/>
<evidence type="ECO:0000259" key="1">
    <source>
        <dbReference type="PROSITE" id="PS51186"/>
    </source>
</evidence>
<gene>
    <name evidence="2" type="ORF">AB6T85_20010</name>
</gene>
<evidence type="ECO:0000313" key="3">
    <source>
        <dbReference type="Proteomes" id="UP001565243"/>
    </source>
</evidence>